<keyword evidence="3" id="KW-0812">Transmembrane</keyword>
<evidence type="ECO:0000256" key="2">
    <source>
        <dbReference type="SAM" id="Coils"/>
    </source>
</evidence>
<feature type="transmembrane region" description="Helical" evidence="3">
    <location>
        <begin position="762"/>
        <end position="784"/>
    </location>
</feature>
<comment type="caution">
    <text evidence="5">The sequence shown here is derived from an EMBL/GenBank/DDBJ whole genome shotgun (WGS) entry which is preliminary data.</text>
</comment>
<accession>A0A951J0A4</accession>
<dbReference type="AlphaFoldDB" id="A0A951J0A4"/>
<keyword evidence="1" id="KW-0597">Phosphoprotein</keyword>
<sequence>MNFRIKHIRDISLLLLFSLWTSILQPVYADAEDPPLKKLKSQADYVVQLWDNTKGLPQNAIYAMEMDNTGFLWMATEEGLARFDGSLIKVFDKDTYPVMLDQTYYAFFKGKSGIWASSDRSIALLEKNIHKVIDCNHIAEDSWIMTLSEDSNGYLWIGTQDGNIHLWKNDQFSQLPNWKTEPGLEVVSLFHKGDGSMLIGTNKGLFHYNYSNKTYQLLTERDTNVRRVMMDNGMTYIGIPEKGIFRVEDNKVLTQLVSFDRIRDFNFPSITKDQFNNVWSGSTEDGIIRISAEGIERYYFKEVKNYLVRKILFDGENLYLGTHGRGLVVVKPAKVRTVPFPQLIDKNIKAIFQDSDQNQWIGTKSEGLYKIKKGNITNISAKDGLLLNWINSIGEDKNHIYAGTTAGVSIIDKSSNKIIGQITESDGLRSNYVYAIFWDADETLWILTRYGGIHYREQGGKIVTLELPASFRNANFTSIHQLKNGELIAGTRNAGFFRIKDRKIREQVRLPLKPGEDVIYAVYEDNDGDLWFGTHGGIVVYTKGNFKRITKEKGLNAVSVFSITHDGYTGVWISNNFGVQYFPDAELRRFKQSDDPDFFINSVTYNNSHGMPNSETNGLIFPSAFKDGENKIWIPTVEGVGIIDPLNIDWEENSANFQWDELLVADQKNPIIGSELIIPAGNNNFQVSFSNIDFSNPAQFSLTYRISPASGNWLQVKDNRYLTFNGLNPGKHLLEFRIYRNGKLDSTHKLDILVKGFFFESLWFKILVLILVCILIIFIVNYTAKVKVNSKLEQLVTLRTTELSTTNERLTKALEEIESQNSALKDITWQQSHLVRAPLTKALGLIQLLINYPKYQDVGKSKEELEKEVLKTLEDLDALVRQTHKKSEHFAKK</sequence>
<evidence type="ECO:0000256" key="4">
    <source>
        <dbReference type="SAM" id="SignalP"/>
    </source>
</evidence>
<dbReference type="PANTHER" id="PTHR43547">
    <property type="entry name" value="TWO-COMPONENT HISTIDINE KINASE"/>
    <property type="match status" value="1"/>
</dbReference>
<dbReference type="InterPro" id="IPR011110">
    <property type="entry name" value="Reg_prop"/>
</dbReference>
<evidence type="ECO:0008006" key="7">
    <source>
        <dbReference type="Google" id="ProtNLM"/>
    </source>
</evidence>
<organism evidence="5 6">
    <name type="scientific">Arthrospiribacter ruber</name>
    <dbReference type="NCBI Taxonomy" id="2487934"/>
    <lineage>
        <taxon>Bacteria</taxon>
        <taxon>Pseudomonadati</taxon>
        <taxon>Bacteroidota</taxon>
        <taxon>Cytophagia</taxon>
        <taxon>Cytophagales</taxon>
        <taxon>Cyclobacteriaceae</taxon>
        <taxon>Arthrospiribacter</taxon>
    </lineage>
</organism>
<dbReference type="GO" id="GO:0000155">
    <property type="term" value="F:phosphorelay sensor kinase activity"/>
    <property type="evidence" value="ECO:0007669"/>
    <property type="project" value="TreeGrafter"/>
</dbReference>
<feature type="signal peptide" evidence="4">
    <location>
        <begin position="1"/>
        <end position="29"/>
    </location>
</feature>
<keyword evidence="6" id="KW-1185">Reference proteome</keyword>
<feature type="coiled-coil region" evidence="2">
    <location>
        <begin position="800"/>
        <end position="827"/>
    </location>
</feature>
<proteinExistence type="predicted"/>
<keyword evidence="3" id="KW-1133">Transmembrane helix</keyword>
<keyword evidence="4" id="KW-0732">Signal</keyword>
<dbReference type="RefSeq" id="WP_219290117.1">
    <property type="nucleotide sequence ID" value="NZ_RPHB01000005.1"/>
</dbReference>
<evidence type="ECO:0000313" key="6">
    <source>
        <dbReference type="Proteomes" id="UP000727490"/>
    </source>
</evidence>
<evidence type="ECO:0000256" key="3">
    <source>
        <dbReference type="SAM" id="Phobius"/>
    </source>
</evidence>
<gene>
    <name evidence="5" type="ORF">EGN73_12300</name>
</gene>
<evidence type="ECO:0000256" key="1">
    <source>
        <dbReference type="ARBA" id="ARBA00022553"/>
    </source>
</evidence>
<dbReference type="EMBL" id="RPHB01000005">
    <property type="protein sequence ID" value="MBW3468588.1"/>
    <property type="molecule type" value="Genomic_DNA"/>
</dbReference>
<dbReference type="PANTHER" id="PTHR43547:SF2">
    <property type="entry name" value="HYBRID SIGNAL TRANSDUCTION HISTIDINE KINASE C"/>
    <property type="match status" value="1"/>
</dbReference>
<protein>
    <recommendedName>
        <fullName evidence="7">Ligand-binding sensor domain-containing protein</fullName>
    </recommendedName>
</protein>
<evidence type="ECO:0000313" key="5">
    <source>
        <dbReference type="EMBL" id="MBW3468588.1"/>
    </source>
</evidence>
<keyword evidence="3" id="KW-0472">Membrane</keyword>
<name>A0A951J0A4_9BACT</name>
<dbReference type="Pfam" id="PF07494">
    <property type="entry name" value="Reg_prop"/>
    <property type="match status" value="4"/>
</dbReference>
<feature type="chain" id="PRO_5037831039" description="Ligand-binding sensor domain-containing protein" evidence="4">
    <location>
        <begin position="30"/>
        <end position="893"/>
    </location>
</feature>
<dbReference type="Proteomes" id="UP000727490">
    <property type="component" value="Unassembled WGS sequence"/>
</dbReference>
<keyword evidence="2" id="KW-0175">Coiled coil</keyword>
<reference evidence="5 6" key="1">
    <citation type="journal article" date="2020" name="Syst. Appl. Microbiol.">
        <title>Arthrospiribacter ruber gen. nov., sp. nov., a novel bacterium isolated from Arthrospira cultures.</title>
        <authorList>
            <person name="Waleron M."/>
            <person name="Misztak A."/>
            <person name="Waleron M.M."/>
            <person name="Furmaniak M."/>
            <person name="Mrozik A."/>
            <person name="Waleron K."/>
        </authorList>
    </citation>
    <scope>NUCLEOTIDE SEQUENCE [LARGE SCALE GENOMIC DNA]</scope>
    <source>
        <strain evidence="5 6">DPMB0001</strain>
    </source>
</reference>